<feature type="compositionally biased region" description="Pro residues" evidence="1">
    <location>
        <begin position="1"/>
        <end position="18"/>
    </location>
</feature>
<dbReference type="Proteomes" id="UP000437736">
    <property type="component" value="Unassembled WGS sequence"/>
</dbReference>
<evidence type="ECO:0000259" key="3">
    <source>
        <dbReference type="Pfam" id="PF08044"/>
    </source>
</evidence>
<accession>A0ABW9QYW3</accession>
<evidence type="ECO:0000313" key="5">
    <source>
        <dbReference type="Proteomes" id="UP000437736"/>
    </source>
</evidence>
<dbReference type="Pfam" id="PF08044">
    <property type="entry name" value="DUF1707"/>
    <property type="match status" value="1"/>
</dbReference>
<evidence type="ECO:0000313" key="4">
    <source>
        <dbReference type="EMBL" id="MST34761.1"/>
    </source>
</evidence>
<sequence>MTFPPDPPPSWGSPPPWWAPRTGGQPRVHPQAMRVSNAERAEVTDALCKHFADGRLDEGEFNDRAARTAAAKTRADLAPILADLPPLDHPHHPEVPAVPRRHNPLLWAVVLVLCAPFLLGGAVALSAGVFGMAHAAAHAVFPLFVLAVVILLLSRRRGRHPVG</sequence>
<feature type="region of interest" description="Disordered" evidence="1">
    <location>
        <begin position="1"/>
        <end position="28"/>
    </location>
</feature>
<evidence type="ECO:0000256" key="1">
    <source>
        <dbReference type="SAM" id="MobiDB-lite"/>
    </source>
</evidence>
<keyword evidence="2" id="KW-0472">Membrane</keyword>
<feature type="transmembrane region" description="Helical" evidence="2">
    <location>
        <begin position="105"/>
        <end position="129"/>
    </location>
</feature>
<protein>
    <submittedName>
        <fullName evidence="4">DUF1707 domain-containing protein</fullName>
    </submittedName>
</protein>
<proteinExistence type="predicted"/>
<keyword evidence="5" id="KW-1185">Reference proteome</keyword>
<feature type="domain" description="DUF1707" evidence="3">
    <location>
        <begin position="33"/>
        <end position="85"/>
    </location>
</feature>
<reference evidence="4 5" key="1">
    <citation type="submission" date="2019-11" db="EMBL/GenBank/DDBJ databases">
        <title>Acidiferrimicrobium australis gen. nov., sp. nov., an acidophilic and obligately heterotrophic, member of the Actinobacteria that catalyses dissimilatory oxido- reduction of iron isolated from metal-rich acidic water in Chile.</title>
        <authorList>
            <person name="Gonzalez D."/>
            <person name="Huber K."/>
            <person name="Hedrich S."/>
            <person name="Rojas-Villalobos C."/>
            <person name="Quatrini R."/>
            <person name="Dinamarca M.A."/>
            <person name="Schwarz A."/>
            <person name="Canales C."/>
            <person name="Nancucheo I."/>
        </authorList>
    </citation>
    <scope>NUCLEOTIDE SEQUENCE [LARGE SCALE GENOMIC DNA]</scope>
    <source>
        <strain evidence="4 5">USS-CCA1</strain>
    </source>
</reference>
<gene>
    <name evidence="4" type="ORF">GHK86_18790</name>
</gene>
<feature type="transmembrane region" description="Helical" evidence="2">
    <location>
        <begin position="135"/>
        <end position="153"/>
    </location>
</feature>
<keyword evidence="2" id="KW-0812">Transmembrane</keyword>
<dbReference type="InterPro" id="IPR012551">
    <property type="entry name" value="DUF1707_SHOCT-like"/>
</dbReference>
<organism evidence="4 5">
    <name type="scientific">Acidiferrimicrobium australe</name>
    <dbReference type="NCBI Taxonomy" id="2664430"/>
    <lineage>
        <taxon>Bacteria</taxon>
        <taxon>Bacillati</taxon>
        <taxon>Actinomycetota</taxon>
        <taxon>Acidimicrobiia</taxon>
        <taxon>Acidimicrobiales</taxon>
        <taxon>Acidimicrobiaceae</taxon>
        <taxon>Acidiferrimicrobium</taxon>
    </lineage>
</organism>
<keyword evidence="2" id="KW-1133">Transmembrane helix</keyword>
<evidence type="ECO:0000256" key="2">
    <source>
        <dbReference type="SAM" id="Phobius"/>
    </source>
</evidence>
<dbReference type="EMBL" id="WJHE01001199">
    <property type="protein sequence ID" value="MST34761.1"/>
    <property type="molecule type" value="Genomic_DNA"/>
</dbReference>
<name>A0ABW9QYW3_9ACTN</name>
<comment type="caution">
    <text evidence="4">The sequence shown here is derived from an EMBL/GenBank/DDBJ whole genome shotgun (WGS) entry which is preliminary data.</text>
</comment>